<feature type="transmembrane region" description="Helical" evidence="7">
    <location>
        <begin position="198"/>
        <end position="219"/>
    </location>
</feature>
<keyword evidence="8" id="KW-0732">Signal</keyword>
<dbReference type="PANTHER" id="PTHR30221">
    <property type="entry name" value="SMALL-CONDUCTANCE MECHANOSENSITIVE CHANNEL"/>
    <property type="match status" value="1"/>
</dbReference>
<dbReference type="InterPro" id="IPR011066">
    <property type="entry name" value="MscS_channel_C_sf"/>
</dbReference>
<keyword evidence="7" id="KW-0813">Transport</keyword>
<feature type="domain" description="BON" evidence="9">
    <location>
        <begin position="45"/>
        <end position="111"/>
    </location>
</feature>
<dbReference type="InterPro" id="IPR049278">
    <property type="entry name" value="MS_channel_C"/>
</dbReference>
<feature type="signal peptide" evidence="8">
    <location>
        <begin position="1"/>
        <end position="24"/>
    </location>
</feature>
<keyword evidence="7" id="KW-0997">Cell inner membrane</keyword>
<comment type="subunit">
    <text evidence="7">Homoheptamer.</text>
</comment>
<feature type="transmembrane region" description="Helical" evidence="7">
    <location>
        <begin position="128"/>
        <end position="149"/>
    </location>
</feature>
<evidence type="ECO:0000256" key="1">
    <source>
        <dbReference type="ARBA" id="ARBA00004651"/>
    </source>
</evidence>
<comment type="subcellular location">
    <subcellularLocation>
        <location evidence="7">Cell inner membrane</location>
        <topology evidence="7">Multi-pass membrane protein</topology>
    </subcellularLocation>
    <subcellularLocation>
        <location evidence="1">Cell membrane</location>
        <topology evidence="1">Multi-pass membrane protein</topology>
    </subcellularLocation>
</comment>
<gene>
    <name evidence="10" type="ORF">GCM10008101_06130</name>
</gene>
<dbReference type="InterPro" id="IPR045275">
    <property type="entry name" value="MscS_archaea/bacteria_type"/>
</dbReference>
<dbReference type="Pfam" id="PF00924">
    <property type="entry name" value="MS_channel_2nd"/>
    <property type="match status" value="1"/>
</dbReference>
<keyword evidence="4 7" id="KW-0812">Transmembrane</keyword>
<protein>
    <recommendedName>
        <fullName evidence="7">Small-conductance mechanosensitive channel</fullName>
    </recommendedName>
</protein>
<dbReference type="Gene3D" id="2.30.30.60">
    <property type="match status" value="1"/>
</dbReference>
<keyword evidence="7" id="KW-0406">Ion transport</keyword>
<evidence type="ECO:0000256" key="2">
    <source>
        <dbReference type="ARBA" id="ARBA00008017"/>
    </source>
</evidence>
<accession>A0ABQ3BVK7</accession>
<comment type="similarity">
    <text evidence="2 7">Belongs to the MscS (TC 1.A.23) family.</text>
</comment>
<feature type="chain" id="PRO_5046732290" description="Small-conductance mechanosensitive channel" evidence="8">
    <location>
        <begin position="25"/>
        <end position="439"/>
    </location>
</feature>
<dbReference type="InterPro" id="IPR006685">
    <property type="entry name" value="MscS_channel_2nd"/>
</dbReference>
<keyword evidence="3" id="KW-1003">Cell membrane</keyword>
<evidence type="ECO:0000313" key="10">
    <source>
        <dbReference type="EMBL" id="GGZ55491.1"/>
    </source>
</evidence>
<organism evidence="10 11">
    <name type="scientific">Cognatilysobacter xinjiangensis</name>
    <dbReference type="NCBI Taxonomy" id="546892"/>
    <lineage>
        <taxon>Bacteria</taxon>
        <taxon>Pseudomonadati</taxon>
        <taxon>Pseudomonadota</taxon>
        <taxon>Gammaproteobacteria</taxon>
        <taxon>Lysobacterales</taxon>
        <taxon>Lysobacteraceae</taxon>
        <taxon>Cognatilysobacter</taxon>
    </lineage>
</organism>
<dbReference type="PROSITE" id="PS50914">
    <property type="entry name" value="BON"/>
    <property type="match status" value="1"/>
</dbReference>
<evidence type="ECO:0000256" key="5">
    <source>
        <dbReference type="ARBA" id="ARBA00022989"/>
    </source>
</evidence>
<dbReference type="EMBL" id="BMXY01000001">
    <property type="protein sequence ID" value="GGZ55491.1"/>
    <property type="molecule type" value="Genomic_DNA"/>
</dbReference>
<keyword evidence="5 7" id="KW-1133">Transmembrane helix</keyword>
<evidence type="ECO:0000256" key="8">
    <source>
        <dbReference type="SAM" id="SignalP"/>
    </source>
</evidence>
<keyword evidence="7" id="KW-0407">Ion channel</keyword>
<dbReference type="Pfam" id="PF21082">
    <property type="entry name" value="MS_channel_3rd"/>
    <property type="match status" value="1"/>
</dbReference>
<dbReference type="Gene3D" id="3.30.1340.30">
    <property type="match status" value="1"/>
</dbReference>
<dbReference type="InterPro" id="IPR007055">
    <property type="entry name" value="BON_dom"/>
</dbReference>
<dbReference type="Gene3D" id="1.10.287.1260">
    <property type="match status" value="1"/>
</dbReference>
<name>A0ABQ3BVK7_9GAMM</name>
<dbReference type="SUPFAM" id="SSF82861">
    <property type="entry name" value="Mechanosensitive channel protein MscS (YggB), transmembrane region"/>
    <property type="match status" value="1"/>
</dbReference>
<feature type="transmembrane region" description="Helical" evidence="7">
    <location>
        <begin position="170"/>
        <end position="192"/>
    </location>
</feature>
<proteinExistence type="inferred from homology"/>
<dbReference type="InterPro" id="IPR023408">
    <property type="entry name" value="MscS_beta-dom_sf"/>
</dbReference>
<dbReference type="InterPro" id="IPR011014">
    <property type="entry name" value="MscS_channel_TM-2"/>
</dbReference>
<reference evidence="11" key="1">
    <citation type="journal article" date="2019" name="Int. J. Syst. Evol. Microbiol.">
        <title>The Global Catalogue of Microorganisms (GCM) 10K type strain sequencing project: providing services to taxonomists for standard genome sequencing and annotation.</title>
        <authorList>
            <consortium name="The Broad Institute Genomics Platform"/>
            <consortium name="The Broad Institute Genome Sequencing Center for Infectious Disease"/>
            <person name="Wu L."/>
            <person name="Ma J."/>
        </authorList>
    </citation>
    <scope>NUCLEOTIDE SEQUENCE [LARGE SCALE GENOMIC DNA]</scope>
    <source>
        <strain evidence="11">KCTC 22558</strain>
    </source>
</reference>
<evidence type="ECO:0000259" key="9">
    <source>
        <dbReference type="PROSITE" id="PS50914"/>
    </source>
</evidence>
<comment type="caution">
    <text evidence="7">Lacks conserved residue(s) required for the propagation of feature annotation.</text>
</comment>
<dbReference type="Pfam" id="PF04972">
    <property type="entry name" value="BON"/>
    <property type="match status" value="1"/>
</dbReference>
<dbReference type="InterPro" id="IPR010920">
    <property type="entry name" value="LSM_dom_sf"/>
</dbReference>
<dbReference type="SUPFAM" id="SSF82689">
    <property type="entry name" value="Mechanosensitive channel protein MscS (YggB), C-terminal domain"/>
    <property type="match status" value="1"/>
</dbReference>
<dbReference type="PANTHER" id="PTHR30221:SF1">
    <property type="entry name" value="SMALL-CONDUCTANCE MECHANOSENSITIVE CHANNEL"/>
    <property type="match status" value="1"/>
</dbReference>
<dbReference type="Proteomes" id="UP000643403">
    <property type="component" value="Unassembled WGS sequence"/>
</dbReference>
<evidence type="ECO:0000256" key="6">
    <source>
        <dbReference type="ARBA" id="ARBA00023136"/>
    </source>
</evidence>
<evidence type="ECO:0000256" key="7">
    <source>
        <dbReference type="RuleBase" id="RU369025"/>
    </source>
</evidence>
<comment type="function">
    <text evidence="7">Mechanosensitive channel that participates in the regulation of osmotic pressure changes within the cell, opening in response to stretch forces in the membrane lipid bilayer, without the need for other proteins. Contributes to normal resistance to hypoosmotic shock. Forms an ion channel of 1.0 nanosiemens conductance with a slight preference for anions.</text>
</comment>
<dbReference type="Gene3D" id="3.30.70.100">
    <property type="match status" value="1"/>
</dbReference>
<comment type="caution">
    <text evidence="10">The sequence shown here is derived from an EMBL/GenBank/DDBJ whole genome shotgun (WGS) entry which is preliminary data.</text>
</comment>
<evidence type="ECO:0000313" key="11">
    <source>
        <dbReference type="Proteomes" id="UP000643403"/>
    </source>
</evidence>
<keyword evidence="6 7" id="KW-0472">Membrane</keyword>
<keyword evidence="11" id="KW-1185">Reference proteome</keyword>
<evidence type="ECO:0000256" key="4">
    <source>
        <dbReference type="ARBA" id="ARBA00022692"/>
    </source>
</evidence>
<sequence length="439" mass="46784">MPLRPVVRFLLACCLILVTFAAAAQDDALLAQAAGAKAASAPGAVDTQLARHVASRLHAVPGYDGIVVTAENGVVRLDGEVGDPDDRAHAEQIAAQQKGVASVDNRIEIAGGVGKRLHLALQQVYGKLFGLVAKLPLLLVAALIVFLAWRVGRAISRRIHLSRLSANNPYIDSLVARIVSWAILLVGLLIALDLLEATAVVGALLGSAGVAGIALGFAFRDIAENYVAGILLSLRRGFSPGDHILVDKYEGKVVALTSRHTLLMTFDGVQVAVPNAIVFKSVVSNYSQNATRRFEFAMIIDTNESIREAQEAAVAQLMQTPGVLADPAPSWAVDSYTNGGIQLKFQAWVNQRESDMGKVRSEAIRAVKSSFEKAQIDGPRPVQYLFTAPLPAGVAHRIGMEMEAPTPTEPTDCGDTSVNRDIDAQVSAQRAAHDDENLI</sequence>
<dbReference type="SUPFAM" id="SSF50182">
    <property type="entry name" value="Sm-like ribonucleoproteins"/>
    <property type="match status" value="1"/>
</dbReference>
<evidence type="ECO:0000256" key="3">
    <source>
        <dbReference type="ARBA" id="ARBA00022475"/>
    </source>
</evidence>